<reference evidence="2" key="1">
    <citation type="submission" date="2017-01" db="EMBL/GenBank/DDBJ databases">
        <title>An insight into the sialome and mialome of the horn fly, Haematobia irritans.</title>
        <authorList>
            <person name="Breijo M."/>
            <person name="Boiani M."/>
            <person name="Ures X."/>
            <person name="Rocha S."/>
            <person name="Sequeira M."/>
            <person name="Ribeiro J.M."/>
        </authorList>
    </citation>
    <scope>NUCLEOTIDE SEQUENCE</scope>
</reference>
<feature type="signal peptide" evidence="1">
    <location>
        <begin position="1"/>
        <end position="17"/>
    </location>
</feature>
<proteinExistence type="predicted"/>
<protein>
    <submittedName>
        <fullName evidence="2">Putative secreted protein</fullName>
    </submittedName>
</protein>
<evidence type="ECO:0000256" key="1">
    <source>
        <dbReference type="SAM" id="SignalP"/>
    </source>
</evidence>
<dbReference type="SUPFAM" id="SSF57625">
    <property type="entry name" value="Invertebrate chitin-binding proteins"/>
    <property type="match status" value="1"/>
</dbReference>
<dbReference type="AlphaFoldDB" id="A0A1L8EBQ1"/>
<organism evidence="2">
    <name type="scientific">Haematobia irritans</name>
    <name type="common">Horn fly</name>
    <name type="synonym">Conops irritans</name>
    <dbReference type="NCBI Taxonomy" id="7368"/>
    <lineage>
        <taxon>Eukaryota</taxon>
        <taxon>Metazoa</taxon>
        <taxon>Ecdysozoa</taxon>
        <taxon>Arthropoda</taxon>
        <taxon>Hexapoda</taxon>
        <taxon>Insecta</taxon>
        <taxon>Pterygota</taxon>
        <taxon>Neoptera</taxon>
        <taxon>Endopterygota</taxon>
        <taxon>Diptera</taxon>
        <taxon>Brachycera</taxon>
        <taxon>Muscomorpha</taxon>
        <taxon>Muscoidea</taxon>
        <taxon>Muscidae</taxon>
        <taxon>Haematobia</taxon>
    </lineage>
</organism>
<dbReference type="PANTHER" id="PTHR20987">
    <property type="entry name" value="CHITIN-BINDING TYPE-2 DOMAIN-CONTAINING PROTEIN-RELATED"/>
    <property type="match status" value="1"/>
</dbReference>
<sequence>MKLFFALTLLAISYIHGAAIVDNGMPTCDNDAQMNTTFFRNKFDPTAYWVCVELYEPPVLQRCPDQTAFLDSIKECVEWEDWEWEAPV</sequence>
<keyword evidence="1" id="KW-0732">Signal</keyword>
<dbReference type="GO" id="GO:0008061">
    <property type="term" value="F:chitin binding"/>
    <property type="evidence" value="ECO:0007669"/>
    <property type="project" value="InterPro"/>
</dbReference>
<name>A0A1L8EBQ1_HAEIR</name>
<feature type="chain" id="PRO_5012114887" evidence="1">
    <location>
        <begin position="18"/>
        <end position="88"/>
    </location>
</feature>
<evidence type="ECO:0000313" key="2">
    <source>
        <dbReference type="EMBL" id="JAV15983.1"/>
    </source>
</evidence>
<accession>A0A1L8EBQ1</accession>
<dbReference type="InterPro" id="IPR036508">
    <property type="entry name" value="Chitin-bd_dom_sf"/>
</dbReference>
<dbReference type="PANTHER" id="PTHR20987:SF0">
    <property type="entry name" value="CHITIN-BINDING TYPE-2 DOMAIN-CONTAINING PROTEIN-RELATED"/>
    <property type="match status" value="1"/>
</dbReference>
<dbReference type="EMBL" id="GFDG01002816">
    <property type="protein sequence ID" value="JAV15983.1"/>
    <property type="molecule type" value="Transcribed_RNA"/>
</dbReference>